<keyword evidence="1" id="KW-0472">Membrane</keyword>
<feature type="transmembrane region" description="Helical" evidence="1">
    <location>
        <begin position="67"/>
        <end position="93"/>
    </location>
</feature>
<protein>
    <submittedName>
        <fullName evidence="2">Uncharacterized protein</fullName>
    </submittedName>
</protein>
<keyword evidence="1" id="KW-0812">Transmembrane</keyword>
<dbReference type="EMBL" id="BJTZ01000005">
    <property type="protein sequence ID" value="GEK13201.1"/>
    <property type="molecule type" value="Genomic_DNA"/>
</dbReference>
<sequence length="134" mass="15244">MKSLSINKAKNKATKLSADDFIQVLTLAYTYKHDTPPPESLIEAWLEMYKYGQKVVTRRNNNWKTKVLNALDFSMVIALLVVPVTIIASFYAVYGGNPYFFFGAMALLQVGICFKFSVIASHVFNRMSERKNAY</sequence>
<feature type="transmembrane region" description="Helical" evidence="1">
    <location>
        <begin position="99"/>
        <end position="124"/>
    </location>
</feature>
<proteinExistence type="predicted"/>
<dbReference type="RefSeq" id="WP_146862828.1">
    <property type="nucleotide sequence ID" value="NZ_BJTZ01000005.1"/>
</dbReference>
<dbReference type="Proteomes" id="UP000321787">
    <property type="component" value="Unassembled WGS sequence"/>
</dbReference>
<keyword evidence="1" id="KW-1133">Transmembrane helix</keyword>
<organism evidence="2 3">
    <name type="scientific">Aliivibrio fischeri</name>
    <name type="common">Vibrio fischeri</name>
    <dbReference type="NCBI Taxonomy" id="668"/>
    <lineage>
        <taxon>Bacteria</taxon>
        <taxon>Pseudomonadati</taxon>
        <taxon>Pseudomonadota</taxon>
        <taxon>Gammaproteobacteria</taxon>
        <taxon>Vibrionales</taxon>
        <taxon>Vibrionaceae</taxon>
        <taxon>Aliivibrio</taxon>
    </lineage>
</organism>
<dbReference type="AlphaFoldDB" id="A0A510UIL9"/>
<accession>A0A510UIL9</accession>
<evidence type="ECO:0000313" key="2">
    <source>
        <dbReference type="EMBL" id="GEK13201.1"/>
    </source>
</evidence>
<name>A0A510UIL9_ALIFS</name>
<gene>
    <name evidence="2" type="ORF">AFI02nite_12370</name>
</gene>
<comment type="caution">
    <text evidence="2">The sequence shown here is derived from an EMBL/GenBank/DDBJ whole genome shotgun (WGS) entry which is preliminary data.</text>
</comment>
<evidence type="ECO:0000313" key="3">
    <source>
        <dbReference type="Proteomes" id="UP000321787"/>
    </source>
</evidence>
<reference evidence="2 3" key="1">
    <citation type="submission" date="2019-07" db="EMBL/GenBank/DDBJ databases">
        <title>Whole genome shotgun sequence of Aliivibrio fischeri NBRC 101058.</title>
        <authorList>
            <person name="Hosoyama A."/>
            <person name="Uohara A."/>
            <person name="Ohji S."/>
            <person name="Ichikawa N."/>
        </authorList>
    </citation>
    <scope>NUCLEOTIDE SEQUENCE [LARGE SCALE GENOMIC DNA]</scope>
    <source>
        <strain evidence="2 3">NBRC 101058</strain>
    </source>
</reference>
<evidence type="ECO:0000256" key="1">
    <source>
        <dbReference type="SAM" id="Phobius"/>
    </source>
</evidence>